<dbReference type="Pfam" id="PF03088">
    <property type="entry name" value="Str_synth"/>
    <property type="match status" value="1"/>
</dbReference>
<keyword evidence="6" id="KW-1185">Reference proteome</keyword>
<name>A0A3P7NRG3_DIBLA</name>
<dbReference type="PANTHER" id="PTHR10426:SF88">
    <property type="entry name" value="ADIPOCYTE PLASMA MEMBRANE-ASSOCIATED PROTEIN HEMOMUCIN-RELATED"/>
    <property type="match status" value="1"/>
</dbReference>
<dbReference type="Proteomes" id="UP000281553">
    <property type="component" value="Unassembled WGS sequence"/>
</dbReference>
<gene>
    <name evidence="5" type="ORF">DILT_LOCUS17998</name>
</gene>
<dbReference type="GO" id="GO:0016787">
    <property type="term" value="F:hydrolase activity"/>
    <property type="evidence" value="ECO:0007669"/>
    <property type="project" value="TreeGrafter"/>
</dbReference>
<evidence type="ECO:0000256" key="2">
    <source>
        <dbReference type="ARBA" id="ARBA00022553"/>
    </source>
</evidence>
<comment type="similarity">
    <text evidence="1">Belongs to the strictosidine synthase family.</text>
</comment>
<dbReference type="EMBL" id="UYRU01096457">
    <property type="protein sequence ID" value="VDN39743.1"/>
    <property type="molecule type" value="Genomic_DNA"/>
</dbReference>
<evidence type="ECO:0000256" key="1">
    <source>
        <dbReference type="ARBA" id="ARBA00009191"/>
    </source>
</evidence>
<evidence type="ECO:0000256" key="3">
    <source>
        <dbReference type="ARBA" id="ARBA00023180"/>
    </source>
</evidence>
<dbReference type="SUPFAM" id="SSF63829">
    <property type="entry name" value="Calcium-dependent phosphotriesterase"/>
    <property type="match status" value="1"/>
</dbReference>
<accession>A0A3P7NRG3</accession>
<protein>
    <recommendedName>
        <fullName evidence="4">Strictosidine synthase conserved region domain-containing protein</fullName>
    </recommendedName>
</protein>
<evidence type="ECO:0000313" key="5">
    <source>
        <dbReference type="EMBL" id="VDN39743.1"/>
    </source>
</evidence>
<keyword evidence="2" id="KW-0597">Phosphoprotein</keyword>
<organism evidence="5 6">
    <name type="scientific">Dibothriocephalus latus</name>
    <name type="common">Fish tapeworm</name>
    <name type="synonym">Diphyllobothrium latum</name>
    <dbReference type="NCBI Taxonomy" id="60516"/>
    <lineage>
        <taxon>Eukaryota</taxon>
        <taxon>Metazoa</taxon>
        <taxon>Spiralia</taxon>
        <taxon>Lophotrochozoa</taxon>
        <taxon>Platyhelminthes</taxon>
        <taxon>Cestoda</taxon>
        <taxon>Eucestoda</taxon>
        <taxon>Diphyllobothriidea</taxon>
        <taxon>Diphyllobothriidae</taxon>
        <taxon>Dibothriocephalus</taxon>
    </lineage>
</organism>
<dbReference type="InterPro" id="IPR018119">
    <property type="entry name" value="Strictosidine_synth_cons-reg"/>
</dbReference>
<dbReference type="OrthoDB" id="5307922at2759"/>
<dbReference type="Gene3D" id="2.120.10.30">
    <property type="entry name" value="TolB, C-terminal domain"/>
    <property type="match status" value="1"/>
</dbReference>
<dbReference type="GO" id="GO:0012505">
    <property type="term" value="C:endomembrane system"/>
    <property type="evidence" value="ECO:0007669"/>
    <property type="project" value="TreeGrafter"/>
</dbReference>
<reference evidence="5 6" key="1">
    <citation type="submission" date="2018-11" db="EMBL/GenBank/DDBJ databases">
        <authorList>
            <consortium name="Pathogen Informatics"/>
        </authorList>
    </citation>
    <scope>NUCLEOTIDE SEQUENCE [LARGE SCALE GENOMIC DNA]</scope>
</reference>
<dbReference type="AlphaFoldDB" id="A0A3P7NRG3"/>
<proteinExistence type="inferred from homology"/>
<evidence type="ECO:0000313" key="6">
    <source>
        <dbReference type="Proteomes" id="UP000281553"/>
    </source>
</evidence>
<dbReference type="PANTHER" id="PTHR10426">
    <property type="entry name" value="STRICTOSIDINE SYNTHASE-RELATED"/>
    <property type="match status" value="1"/>
</dbReference>
<feature type="domain" description="Strictosidine synthase conserved region" evidence="4">
    <location>
        <begin position="16"/>
        <end position="62"/>
    </location>
</feature>
<keyword evidence="3" id="KW-0325">Glycoprotein</keyword>
<evidence type="ECO:0000259" key="4">
    <source>
        <dbReference type="Pfam" id="PF03088"/>
    </source>
</evidence>
<dbReference type="InterPro" id="IPR011042">
    <property type="entry name" value="6-blade_b-propeller_TolB-like"/>
</dbReference>
<sequence>MATFLDPSCYPFPPIRVFIIDPSTGDWRVLAEGLYFANGVQLHKDQKYVLVSETGMARVLRISLTNGTERTVFADSLPGLPDNVNRSPRGGYWVSLAIPRYQGSPSLMDILANWPAVRRFLYTVRFESLIRSLRSVVYHLDVRQHLPRLRFLLLLKALTLFSDLYLFQF</sequence>